<keyword evidence="2" id="KW-1185">Reference proteome</keyword>
<dbReference type="AlphaFoldDB" id="A0A0G4FFX5"/>
<sequence length="98" mass="11046">MCSLPPTPCTRSVIRSGGLVGLMWVRMMLSGDGEGARLNRKDRYGHRKLACEEWLSRWVCDGHGGRADGKPHSPPRIVALRLADVIGPYNDTYRFWAY</sequence>
<protein>
    <submittedName>
        <fullName evidence="1">Uncharacterized protein</fullName>
    </submittedName>
</protein>
<accession>A0A0G4FFX5</accession>
<organism evidence="1 2">
    <name type="scientific">Vitrella brassicaformis (strain CCMP3155)</name>
    <dbReference type="NCBI Taxonomy" id="1169540"/>
    <lineage>
        <taxon>Eukaryota</taxon>
        <taxon>Sar</taxon>
        <taxon>Alveolata</taxon>
        <taxon>Colpodellida</taxon>
        <taxon>Vitrellaceae</taxon>
        <taxon>Vitrella</taxon>
    </lineage>
</organism>
<dbReference type="InParanoid" id="A0A0G4FFX5"/>
<proteinExistence type="predicted"/>
<dbReference type="VEuPathDB" id="CryptoDB:Vbra_15206"/>
<reference evidence="1 2" key="1">
    <citation type="submission" date="2014-11" db="EMBL/GenBank/DDBJ databases">
        <authorList>
            <person name="Zhu J."/>
            <person name="Qi W."/>
            <person name="Song R."/>
        </authorList>
    </citation>
    <scope>NUCLEOTIDE SEQUENCE [LARGE SCALE GENOMIC DNA]</scope>
</reference>
<gene>
    <name evidence="1" type="ORF">Vbra_15206</name>
</gene>
<dbReference type="OrthoDB" id="16464at2759"/>
<dbReference type="Proteomes" id="UP000041254">
    <property type="component" value="Unassembled WGS sequence"/>
</dbReference>
<evidence type="ECO:0000313" key="2">
    <source>
        <dbReference type="Proteomes" id="UP000041254"/>
    </source>
</evidence>
<name>A0A0G4FFX5_VITBC</name>
<evidence type="ECO:0000313" key="1">
    <source>
        <dbReference type="EMBL" id="CEM11761.1"/>
    </source>
</evidence>
<dbReference type="EMBL" id="CDMY01000424">
    <property type="protein sequence ID" value="CEM11761.1"/>
    <property type="molecule type" value="Genomic_DNA"/>
</dbReference>